<name>A0A1B1LQH2_KLEPN</name>
<dbReference type="RefSeq" id="WP_094963459.1">
    <property type="nucleotide sequence ID" value="NZ_MZ532980.1"/>
</dbReference>
<accession>A0A1B1LQH2</accession>
<sequence length="112" mass="11951">MKPLGVKGLVCEQGGCFTLPGYQDADGRQVAGLRTRGLFYPAGVSGRRWTPSGRTANKGVVLPFRGIMTPMDAKWPDCEQGGCFTLPGYQDADGRQVAGLRTRGLFCPVGLS</sequence>
<protein>
    <submittedName>
        <fullName evidence="1">Uncharacterized protein</fullName>
    </submittedName>
</protein>
<keyword evidence="1" id="KW-0614">Plasmid</keyword>
<reference evidence="1" key="1">
    <citation type="submission" date="2015-12" db="EMBL/GenBank/DDBJ databases">
        <title>Klebsiella pneumoniae strain KP04 plasmid pKP04VIM, complete sequence.</title>
        <authorList>
            <person name="Li R."/>
            <person name="Lin D."/>
            <person name="Chen C."/>
        </authorList>
    </citation>
    <scope>NUCLEOTIDE SEQUENCE</scope>
    <source>
        <plasmid evidence="1">pKP04VIM</plasmid>
    </source>
</reference>
<proteinExistence type="predicted"/>
<geneLocation type="plasmid" evidence="1">
    <name>pKP04VIM</name>
</geneLocation>
<dbReference type="EMBL" id="KU318421">
    <property type="protein sequence ID" value="ANS55267.1"/>
    <property type="molecule type" value="Genomic_DNA"/>
</dbReference>
<organism evidence="1">
    <name type="scientific">Klebsiella pneumoniae</name>
    <dbReference type="NCBI Taxonomy" id="573"/>
    <lineage>
        <taxon>Bacteria</taxon>
        <taxon>Pseudomonadati</taxon>
        <taxon>Pseudomonadota</taxon>
        <taxon>Gammaproteobacteria</taxon>
        <taxon>Enterobacterales</taxon>
        <taxon>Enterobacteriaceae</taxon>
        <taxon>Klebsiella/Raoultella group</taxon>
        <taxon>Klebsiella</taxon>
        <taxon>Klebsiella pneumoniae complex</taxon>
    </lineage>
</organism>
<dbReference type="AlphaFoldDB" id="A0A1B1LQH2"/>
<evidence type="ECO:0000313" key="1">
    <source>
        <dbReference type="EMBL" id="ANS55267.1"/>
    </source>
</evidence>